<dbReference type="InterPro" id="IPR036770">
    <property type="entry name" value="Ankyrin_rpt-contain_sf"/>
</dbReference>
<protein>
    <recommendedName>
        <fullName evidence="6">Ankyrin repeat domain-containing protein</fullName>
    </recommendedName>
</protein>
<dbReference type="Proteomes" id="UP000656077">
    <property type="component" value="Unassembled WGS sequence"/>
</dbReference>
<evidence type="ECO:0000256" key="2">
    <source>
        <dbReference type="ARBA" id="ARBA00023043"/>
    </source>
</evidence>
<proteinExistence type="predicted"/>
<dbReference type="PANTHER" id="PTHR24180:SF45">
    <property type="entry name" value="POLY [ADP-RIBOSE] POLYMERASE TANKYRASE"/>
    <property type="match status" value="1"/>
</dbReference>
<dbReference type="RefSeq" id="WP_160361595.1">
    <property type="nucleotide sequence ID" value="NZ_WSRQ01000098.1"/>
</dbReference>
<name>A0A964RSU6_9CLOT</name>
<dbReference type="InterPro" id="IPR002110">
    <property type="entry name" value="Ankyrin_rpt"/>
</dbReference>
<sequence length="209" mass="23769">MKLHEILFGSKPKSISRIIKEGNLDELKNFIVNGGNVNEKYEDKSLLHFAIDNCEKNYFEVIEFLINNGADINSNQSFLKEIPLHRVCARVKPKMDAVTLLLEKGSDVNAENISGKTPIFYCNFSYSVDLFNLLVRYGANINHTDKYNNTLLHDDYLNCTDEDIFEEFLKVALSSGLDINLKNNVGHTPLYLCKNKKAENVLIKYGAKV</sequence>
<gene>
    <name evidence="4" type="ORF">GKZ28_26255</name>
</gene>
<keyword evidence="2 3" id="KW-0040">ANK repeat</keyword>
<reference evidence="4" key="1">
    <citation type="submission" date="2019-12" db="EMBL/GenBank/DDBJ databases">
        <title>Microbes associate with the intestines of laboratory mice.</title>
        <authorList>
            <person name="Navarre W."/>
            <person name="Wong E."/>
        </authorList>
    </citation>
    <scope>NUCLEOTIDE SEQUENCE</scope>
    <source>
        <strain evidence="4">NM79_F5</strain>
    </source>
</reference>
<dbReference type="Gene3D" id="1.25.40.20">
    <property type="entry name" value="Ankyrin repeat-containing domain"/>
    <property type="match status" value="2"/>
</dbReference>
<organism evidence="4 5">
    <name type="scientific">Clostridium chromiireducens</name>
    <dbReference type="NCBI Taxonomy" id="225345"/>
    <lineage>
        <taxon>Bacteria</taxon>
        <taxon>Bacillati</taxon>
        <taxon>Bacillota</taxon>
        <taxon>Clostridia</taxon>
        <taxon>Eubacteriales</taxon>
        <taxon>Clostridiaceae</taxon>
        <taxon>Clostridium</taxon>
    </lineage>
</organism>
<evidence type="ECO:0000256" key="3">
    <source>
        <dbReference type="PROSITE-ProRule" id="PRU00023"/>
    </source>
</evidence>
<evidence type="ECO:0000313" key="5">
    <source>
        <dbReference type="Proteomes" id="UP000656077"/>
    </source>
</evidence>
<dbReference type="PANTHER" id="PTHR24180">
    <property type="entry name" value="CYCLIN-DEPENDENT KINASE INHIBITOR 2C-RELATED"/>
    <property type="match status" value="1"/>
</dbReference>
<dbReference type="AlphaFoldDB" id="A0A964RSU6"/>
<dbReference type="EMBL" id="WSRQ01000098">
    <property type="protein sequence ID" value="MVX67155.1"/>
    <property type="molecule type" value="Genomic_DNA"/>
</dbReference>
<dbReference type="Pfam" id="PF12796">
    <property type="entry name" value="Ank_2"/>
    <property type="match status" value="1"/>
</dbReference>
<dbReference type="SMART" id="SM00248">
    <property type="entry name" value="ANK"/>
    <property type="match status" value="4"/>
</dbReference>
<dbReference type="PROSITE" id="PS50088">
    <property type="entry name" value="ANK_REPEAT"/>
    <property type="match status" value="2"/>
</dbReference>
<dbReference type="PROSITE" id="PS50297">
    <property type="entry name" value="ANK_REP_REGION"/>
    <property type="match status" value="1"/>
</dbReference>
<feature type="repeat" description="ANK" evidence="3">
    <location>
        <begin position="114"/>
        <end position="146"/>
    </location>
</feature>
<evidence type="ECO:0000256" key="1">
    <source>
        <dbReference type="ARBA" id="ARBA00022737"/>
    </source>
</evidence>
<evidence type="ECO:0008006" key="6">
    <source>
        <dbReference type="Google" id="ProtNLM"/>
    </source>
</evidence>
<feature type="repeat" description="ANK" evidence="3">
    <location>
        <begin position="42"/>
        <end position="77"/>
    </location>
</feature>
<dbReference type="InterPro" id="IPR051637">
    <property type="entry name" value="Ank_repeat_dom-contain_49"/>
</dbReference>
<comment type="caution">
    <text evidence="4">The sequence shown here is derived from an EMBL/GenBank/DDBJ whole genome shotgun (WGS) entry which is preliminary data.</text>
</comment>
<keyword evidence="1" id="KW-0677">Repeat</keyword>
<dbReference type="SUPFAM" id="SSF48403">
    <property type="entry name" value="Ankyrin repeat"/>
    <property type="match status" value="1"/>
</dbReference>
<accession>A0A964RSU6</accession>
<evidence type="ECO:0000313" key="4">
    <source>
        <dbReference type="EMBL" id="MVX67155.1"/>
    </source>
</evidence>